<feature type="compositionally biased region" description="Basic and acidic residues" evidence="5">
    <location>
        <begin position="515"/>
        <end position="524"/>
    </location>
</feature>
<reference evidence="7" key="1">
    <citation type="submission" date="2013-04" db="EMBL/GenBank/DDBJ databases">
        <authorList>
            <person name="Qu J."/>
            <person name="Murali S.C."/>
            <person name="Bandaranaike D."/>
            <person name="Bellair M."/>
            <person name="Blankenburg K."/>
            <person name="Chao H."/>
            <person name="Dinh H."/>
            <person name="Doddapaneni H."/>
            <person name="Downs B."/>
            <person name="Dugan-Rocha S."/>
            <person name="Elkadiri S."/>
            <person name="Gnanaolivu R.D."/>
            <person name="Hernandez B."/>
            <person name="Javaid M."/>
            <person name="Jayaseelan J.C."/>
            <person name="Lee S."/>
            <person name="Li M."/>
            <person name="Ming W."/>
            <person name="Munidasa M."/>
            <person name="Muniz J."/>
            <person name="Nguyen L."/>
            <person name="Ongeri F."/>
            <person name="Osuji N."/>
            <person name="Pu L.-L."/>
            <person name="Puazo M."/>
            <person name="Qu C."/>
            <person name="Quiroz J."/>
            <person name="Raj R."/>
            <person name="Weissenberger G."/>
            <person name="Xin Y."/>
            <person name="Zou X."/>
            <person name="Han Y."/>
            <person name="Richards S."/>
            <person name="Worley K."/>
            <person name="Muzny D."/>
            <person name="Gibbs R."/>
        </authorList>
    </citation>
    <scope>NUCLEOTIDE SEQUENCE</scope>
    <source>
        <strain evidence="7">Sampled in the wild</strain>
    </source>
</reference>
<evidence type="ECO:0000259" key="6">
    <source>
        <dbReference type="Pfam" id="PF05182"/>
    </source>
</evidence>
<feature type="compositionally biased region" description="Low complexity" evidence="5">
    <location>
        <begin position="385"/>
        <end position="412"/>
    </location>
</feature>
<name>A0A8K0KIL7_LADFU</name>
<feature type="compositionally biased region" description="Polar residues" evidence="5">
    <location>
        <begin position="354"/>
        <end position="368"/>
    </location>
</feature>
<proteinExistence type="inferred from homology"/>
<feature type="compositionally biased region" description="Acidic residues" evidence="5">
    <location>
        <begin position="80"/>
        <end position="94"/>
    </location>
</feature>
<evidence type="ECO:0000313" key="7">
    <source>
        <dbReference type="EMBL" id="KAG8235227.1"/>
    </source>
</evidence>
<dbReference type="Pfam" id="PF05182">
    <property type="entry name" value="Fip1"/>
    <property type="match status" value="1"/>
</dbReference>
<dbReference type="PANTHER" id="PTHR13484">
    <property type="entry name" value="FIP1-LIKE 1 PROTEIN"/>
    <property type="match status" value="1"/>
</dbReference>
<reference evidence="7" key="2">
    <citation type="submission" date="2017-10" db="EMBL/GenBank/DDBJ databases">
        <title>Ladona fulva Genome sequencing and assembly.</title>
        <authorList>
            <person name="Murali S."/>
            <person name="Richards S."/>
            <person name="Bandaranaike D."/>
            <person name="Bellair M."/>
            <person name="Blankenburg K."/>
            <person name="Chao H."/>
            <person name="Dinh H."/>
            <person name="Doddapaneni H."/>
            <person name="Dugan-Rocha S."/>
            <person name="Elkadiri S."/>
            <person name="Gnanaolivu R."/>
            <person name="Hernandez B."/>
            <person name="Skinner E."/>
            <person name="Javaid M."/>
            <person name="Lee S."/>
            <person name="Li M."/>
            <person name="Ming W."/>
            <person name="Munidasa M."/>
            <person name="Muniz J."/>
            <person name="Nguyen L."/>
            <person name="Hughes D."/>
            <person name="Osuji N."/>
            <person name="Pu L.-L."/>
            <person name="Puazo M."/>
            <person name="Qu C."/>
            <person name="Quiroz J."/>
            <person name="Raj R."/>
            <person name="Weissenberger G."/>
            <person name="Xin Y."/>
            <person name="Zou X."/>
            <person name="Han Y."/>
            <person name="Worley K."/>
            <person name="Muzny D."/>
            <person name="Gibbs R."/>
        </authorList>
    </citation>
    <scope>NUCLEOTIDE SEQUENCE</scope>
    <source>
        <strain evidence="7">Sampled in the wild</strain>
    </source>
</reference>
<comment type="similarity">
    <text evidence="2">Belongs to the FIP1 family.</text>
</comment>
<dbReference type="GO" id="GO:0005847">
    <property type="term" value="C:mRNA cleavage and polyadenylation specificity factor complex"/>
    <property type="evidence" value="ECO:0007669"/>
    <property type="project" value="TreeGrafter"/>
</dbReference>
<organism evidence="7 8">
    <name type="scientific">Ladona fulva</name>
    <name type="common">Scarce chaser dragonfly</name>
    <name type="synonym">Libellula fulva</name>
    <dbReference type="NCBI Taxonomy" id="123851"/>
    <lineage>
        <taxon>Eukaryota</taxon>
        <taxon>Metazoa</taxon>
        <taxon>Ecdysozoa</taxon>
        <taxon>Arthropoda</taxon>
        <taxon>Hexapoda</taxon>
        <taxon>Insecta</taxon>
        <taxon>Pterygota</taxon>
        <taxon>Palaeoptera</taxon>
        <taxon>Odonata</taxon>
        <taxon>Epiprocta</taxon>
        <taxon>Anisoptera</taxon>
        <taxon>Libelluloidea</taxon>
        <taxon>Libellulidae</taxon>
        <taxon>Ladona</taxon>
    </lineage>
</organism>
<dbReference type="EMBL" id="KZ308890">
    <property type="protein sequence ID" value="KAG8235227.1"/>
    <property type="molecule type" value="Genomic_DNA"/>
</dbReference>
<evidence type="ECO:0000313" key="8">
    <source>
        <dbReference type="Proteomes" id="UP000792457"/>
    </source>
</evidence>
<comment type="subcellular location">
    <subcellularLocation>
        <location evidence="1">Nucleus</location>
    </subcellularLocation>
</comment>
<feature type="region of interest" description="Disordered" evidence="5">
    <location>
        <begin position="1"/>
        <end position="100"/>
    </location>
</feature>
<gene>
    <name evidence="7" type="ORF">J437_LFUL015919</name>
</gene>
<dbReference type="InterPro" id="IPR007854">
    <property type="entry name" value="Fip1_dom"/>
</dbReference>
<accession>A0A8K0KIL7</accession>
<evidence type="ECO:0000256" key="3">
    <source>
        <dbReference type="ARBA" id="ARBA00022664"/>
    </source>
</evidence>
<evidence type="ECO:0000256" key="1">
    <source>
        <dbReference type="ARBA" id="ARBA00004123"/>
    </source>
</evidence>
<evidence type="ECO:0000256" key="5">
    <source>
        <dbReference type="SAM" id="MobiDB-lite"/>
    </source>
</evidence>
<dbReference type="PANTHER" id="PTHR13484:SF0">
    <property type="entry name" value="PRE-MRNA 3'-END-PROCESSING FACTOR FIP1"/>
    <property type="match status" value="1"/>
</dbReference>
<comment type="caution">
    <text evidence="7">The sequence shown here is derived from an EMBL/GenBank/DDBJ whole genome shotgun (WGS) entry which is preliminary data.</text>
</comment>
<dbReference type="AlphaFoldDB" id="A0A8K0KIL7"/>
<keyword evidence="8" id="KW-1185">Reference proteome</keyword>
<keyword evidence="4" id="KW-0539">Nucleus</keyword>
<protein>
    <recommendedName>
        <fullName evidence="6">Pre-mRNA polyadenylation factor Fip1 domain-containing protein</fullName>
    </recommendedName>
</protein>
<sequence>MADDSGNEDQWLYGDSNQETSENGNKEEEKVDSVDESSIPLPTEEPKESKDEEEPMTADREEGQLSGEEEQQEQTNQQDNDNEDDDDDSDDDDVNVVIGDIKTSPTYTTLNLKRGPLSSATGAEKAKYNSLSLQQPGKFSIDEFEAVGTINGVQAHEFNLDSLEDKPWRKPGADITDYFNYGFNEETWRAYCERQKRMRIHESGVGLGQIGGPGKVSEFLASSSGNIPVAIVNDNSKYSGSMGPKKAGPPPGRKLAGSIDVIGGTSLASRRSLDKPAAPAKENVIEVMTADRREYSRKPFPDMSVPPPGLPPFDIPPPHNLIPPITGFSSHHGTTPYGAGEFYTPETDPYYSYEPTQDSQWMNQTWDSSGAPEMGQPPPSMNINNAPPSALVVPLPLANASPSAPSPGHSNSKSIDSHKEVPEPGLASQDSSQDAFGGSIKGSGSVSGRGDLDDDRMKDDMVVAPPPPPPKEKEGRHRDRSHRHRSRSRSTERRRRHKSRSRSPGHRHRKKKSRREREVKEESE</sequence>
<feature type="region of interest" description="Disordered" evidence="5">
    <location>
        <begin position="348"/>
        <end position="524"/>
    </location>
</feature>
<dbReference type="InterPro" id="IPR051187">
    <property type="entry name" value="Pre-mRNA_3'-end_processing_reg"/>
</dbReference>
<dbReference type="Proteomes" id="UP000792457">
    <property type="component" value="Unassembled WGS sequence"/>
</dbReference>
<keyword evidence="3" id="KW-0507">mRNA processing</keyword>
<feature type="domain" description="Pre-mRNA polyadenylation factor Fip1" evidence="6">
    <location>
        <begin position="157"/>
        <end position="199"/>
    </location>
</feature>
<dbReference type="OrthoDB" id="1917198at2759"/>
<evidence type="ECO:0000256" key="4">
    <source>
        <dbReference type="ARBA" id="ARBA00023242"/>
    </source>
</evidence>
<feature type="compositionally biased region" description="Basic and acidic residues" evidence="5">
    <location>
        <begin position="24"/>
        <end position="33"/>
    </location>
</feature>
<evidence type="ECO:0000256" key="2">
    <source>
        <dbReference type="ARBA" id="ARBA00007459"/>
    </source>
</evidence>
<feature type="compositionally biased region" description="Basic residues" evidence="5">
    <location>
        <begin position="478"/>
        <end position="514"/>
    </location>
</feature>
<dbReference type="GO" id="GO:0006397">
    <property type="term" value="P:mRNA processing"/>
    <property type="evidence" value="ECO:0007669"/>
    <property type="project" value="UniProtKB-KW"/>
</dbReference>